<proteinExistence type="predicted"/>
<accession>A0AAV6UQ74</accession>
<dbReference type="InterPro" id="IPR000210">
    <property type="entry name" value="BTB/POZ_dom"/>
</dbReference>
<dbReference type="Proteomes" id="UP000827092">
    <property type="component" value="Unassembled WGS sequence"/>
</dbReference>
<evidence type="ECO:0000259" key="1">
    <source>
        <dbReference type="Pfam" id="PF00651"/>
    </source>
</evidence>
<protein>
    <recommendedName>
        <fullName evidence="1">BTB domain-containing protein</fullName>
    </recommendedName>
</protein>
<dbReference type="Gene3D" id="3.30.710.10">
    <property type="entry name" value="Potassium Channel Kv1.1, Chain A"/>
    <property type="match status" value="1"/>
</dbReference>
<comment type="caution">
    <text evidence="2">The sequence shown here is derived from an EMBL/GenBank/DDBJ whole genome shotgun (WGS) entry which is preliminary data.</text>
</comment>
<reference evidence="2 3" key="1">
    <citation type="journal article" date="2022" name="Nat. Ecol. Evol.">
        <title>A masculinizing supergene underlies an exaggerated male reproductive morph in a spider.</title>
        <authorList>
            <person name="Hendrickx F."/>
            <person name="De Corte Z."/>
            <person name="Sonet G."/>
            <person name="Van Belleghem S.M."/>
            <person name="Kostlbacher S."/>
            <person name="Vangestel C."/>
        </authorList>
    </citation>
    <scope>NUCLEOTIDE SEQUENCE [LARGE SCALE GENOMIC DNA]</scope>
    <source>
        <strain evidence="2">W744_W776</strain>
    </source>
</reference>
<dbReference type="AlphaFoldDB" id="A0AAV6UQ74"/>
<dbReference type="SUPFAM" id="SSF54695">
    <property type="entry name" value="POZ domain"/>
    <property type="match status" value="1"/>
</dbReference>
<dbReference type="InterPro" id="IPR011333">
    <property type="entry name" value="SKP1/BTB/POZ_sf"/>
</dbReference>
<organism evidence="2 3">
    <name type="scientific">Oedothorax gibbosus</name>
    <dbReference type="NCBI Taxonomy" id="931172"/>
    <lineage>
        <taxon>Eukaryota</taxon>
        <taxon>Metazoa</taxon>
        <taxon>Ecdysozoa</taxon>
        <taxon>Arthropoda</taxon>
        <taxon>Chelicerata</taxon>
        <taxon>Arachnida</taxon>
        <taxon>Araneae</taxon>
        <taxon>Araneomorphae</taxon>
        <taxon>Entelegynae</taxon>
        <taxon>Araneoidea</taxon>
        <taxon>Linyphiidae</taxon>
        <taxon>Erigoninae</taxon>
        <taxon>Oedothorax</taxon>
    </lineage>
</organism>
<keyword evidence="3" id="KW-1185">Reference proteome</keyword>
<dbReference type="PANTHER" id="PTHR24413">
    <property type="entry name" value="SPECKLE-TYPE POZ PROTEIN"/>
    <property type="match status" value="1"/>
</dbReference>
<name>A0AAV6UQ74_9ARAC</name>
<feature type="domain" description="BTB" evidence="1">
    <location>
        <begin position="3"/>
        <end position="63"/>
    </location>
</feature>
<sequence>MQENRSGTVDIVDIQEEVMQAMLKYIYGGKVDDQLLPGDLMSVADKYELKGLNQTCIDSLKNTLSMDNALHVLILGYLHDRKLKEYSIEFICKQNLFLELEGTEEWELMKKNHTRQEIEGILNRIHLQTKPVFRTRRNRGMGIDEEKSPSFSHGTSDVRC</sequence>
<gene>
    <name evidence="2" type="ORF">JTE90_000752</name>
</gene>
<dbReference type="EMBL" id="JAFNEN010000325">
    <property type="protein sequence ID" value="KAG8185771.1"/>
    <property type="molecule type" value="Genomic_DNA"/>
</dbReference>
<dbReference type="Pfam" id="PF00651">
    <property type="entry name" value="BTB"/>
    <property type="match status" value="1"/>
</dbReference>
<evidence type="ECO:0000313" key="3">
    <source>
        <dbReference type="Proteomes" id="UP000827092"/>
    </source>
</evidence>
<evidence type="ECO:0000313" key="2">
    <source>
        <dbReference type="EMBL" id="KAG8185771.1"/>
    </source>
</evidence>
<dbReference type="Gene3D" id="1.25.40.420">
    <property type="match status" value="1"/>
</dbReference>